<dbReference type="EMBL" id="MLJW01004692">
    <property type="protein sequence ID" value="OIQ69493.1"/>
    <property type="molecule type" value="Genomic_DNA"/>
</dbReference>
<organism evidence="1">
    <name type="scientific">mine drainage metagenome</name>
    <dbReference type="NCBI Taxonomy" id="410659"/>
    <lineage>
        <taxon>unclassified sequences</taxon>
        <taxon>metagenomes</taxon>
        <taxon>ecological metagenomes</taxon>
    </lineage>
</organism>
<name>A0A1J5Q0V2_9ZZZZ</name>
<sequence>MHDTGTVGGYQRTQNVLHDGHGLNHRQGTLCSHLLAQGLAWHVFKHQIRLPTLDIGFKHRDDIGMCQAADAAGFL</sequence>
<comment type="caution">
    <text evidence="1">The sequence shown here is derived from an EMBL/GenBank/DDBJ whole genome shotgun (WGS) entry which is preliminary data.</text>
</comment>
<evidence type="ECO:0000313" key="1">
    <source>
        <dbReference type="EMBL" id="OIQ69493.1"/>
    </source>
</evidence>
<proteinExistence type="predicted"/>
<gene>
    <name evidence="1" type="ORF">GALL_489050</name>
</gene>
<protein>
    <submittedName>
        <fullName evidence="1">Uncharacterized protein</fullName>
    </submittedName>
</protein>
<reference evidence="1" key="1">
    <citation type="submission" date="2016-10" db="EMBL/GenBank/DDBJ databases">
        <title>Sequence of Gallionella enrichment culture.</title>
        <authorList>
            <person name="Poehlein A."/>
            <person name="Muehling M."/>
            <person name="Daniel R."/>
        </authorList>
    </citation>
    <scope>NUCLEOTIDE SEQUENCE</scope>
</reference>
<accession>A0A1J5Q0V2</accession>
<dbReference type="AlphaFoldDB" id="A0A1J5Q0V2"/>